<comment type="caution">
    <text evidence="4">The sequence shown here is derived from an EMBL/GenBank/DDBJ whole genome shotgun (WGS) entry which is preliminary data.</text>
</comment>
<evidence type="ECO:0000256" key="1">
    <source>
        <dbReference type="ARBA" id="ARBA00022829"/>
    </source>
</evidence>
<dbReference type="Gene3D" id="1.10.10.580">
    <property type="entry name" value="Structural maintenance of chromosome 1. Chain E"/>
    <property type="match status" value="1"/>
</dbReference>
<dbReference type="PANTHER" id="PTHR33969:SF2">
    <property type="entry name" value="SEGREGATION AND CONDENSATION PROTEIN A"/>
    <property type="match status" value="1"/>
</dbReference>
<name>A0A4R6IED4_9MOLU</name>
<comment type="similarity">
    <text evidence="3">Belongs to the ScpA family.</text>
</comment>
<evidence type="ECO:0000256" key="3">
    <source>
        <dbReference type="HAMAP-Rule" id="MF_01805"/>
    </source>
</evidence>
<dbReference type="EMBL" id="SNWN01000011">
    <property type="protein sequence ID" value="TDO20334.1"/>
    <property type="molecule type" value="Genomic_DNA"/>
</dbReference>
<keyword evidence="3" id="KW-0132">Cell division</keyword>
<protein>
    <recommendedName>
        <fullName evidence="2 3">Segregation and condensation protein A</fullName>
    </recommendedName>
</protein>
<evidence type="ECO:0000313" key="4">
    <source>
        <dbReference type="EMBL" id="TDO20334.1"/>
    </source>
</evidence>
<comment type="subunit">
    <text evidence="3">Component of a cohesin-like complex composed of ScpA, ScpB and the Smc homodimer, in which ScpA and ScpB bind to the head domain of Smc. The presence of the three proteins is required for the association of the complex with DNA.</text>
</comment>
<dbReference type="NCBIfam" id="NF000994">
    <property type="entry name" value="PRK00104.1-3"/>
    <property type="match status" value="1"/>
</dbReference>
<dbReference type="Gene3D" id="6.10.250.2410">
    <property type="match status" value="1"/>
</dbReference>
<dbReference type="HAMAP" id="MF_01805">
    <property type="entry name" value="ScpA"/>
    <property type="match status" value="1"/>
</dbReference>
<keyword evidence="1 3" id="KW-0159">Chromosome partition</keyword>
<keyword evidence="3" id="KW-0131">Cell cycle</keyword>
<reference evidence="4 5" key="1">
    <citation type="submission" date="2019-03" db="EMBL/GenBank/DDBJ databases">
        <title>Genomic Encyclopedia of Archaeal and Bacterial Type Strains, Phase II (KMG-II): from individual species to whole genera.</title>
        <authorList>
            <person name="Goeker M."/>
        </authorList>
    </citation>
    <scope>NUCLEOTIDE SEQUENCE [LARGE SCALE GENOMIC DNA]</scope>
    <source>
        <strain evidence="4 5">ATCC 700618</strain>
    </source>
</reference>
<comment type="function">
    <text evidence="3">Participates in chromosomal partition during cell division. May act via the formation of a condensin-like complex containing Smc and ScpB that pull DNA away from mid-cell into both cell halves.</text>
</comment>
<dbReference type="Proteomes" id="UP000295518">
    <property type="component" value="Unassembled WGS sequence"/>
</dbReference>
<dbReference type="PANTHER" id="PTHR33969">
    <property type="entry name" value="SEGREGATION AND CONDENSATION PROTEIN A"/>
    <property type="match status" value="1"/>
</dbReference>
<evidence type="ECO:0000313" key="5">
    <source>
        <dbReference type="Proteomes" id="UP000295518"/>
    </source>
</evidence>
<dbReference type="GO" id="GO:0006260">
    <property type="term" value="P:DNA replication"/>
    <property type="evidence" value="ECO:0007669"/>
    <property type="project" value="UniProtKB-UniRule"/>
</dbReference>
<dbReference type="RefSeq" id="WP_094254577.1">
    <property type="nucleotide sequence ID" value="NZ_NNCE01000003.1"/>
</dbReference>
<evidence type="ECO:0000256" key="2">
    <source>
        <dbReference type="ARBA" id="ARBA00044777"/>
    </source>
</evidence>
<dbReference type="AlphaFoldDB" id="A0A4R6IED4"/>
<accession>A0A4R6IED4</accession>
<sequence length="245" mass="28256">MNNSIHNFDISNYSGSLDLLLSLVRDKKVDIKNINLIELADRYLEIINSLQENEIDLASDYLVMAATLLQIKSAMILAKDELPEEIEIDRQAILLKLAEYKAFQEVSEDLKLKEINRQAIFTKNPESTEGFKLEHDESILEGHSNMVQIIIALRQMFEKTFAVKLKQAKFENFTLTPADQIIYIKELFKKHNELTFEMIFKLPSMNHFVITLLALLDLSRKQEIILTQNEQFGTITIAKGEAYES</sequence>
<dbReference type="InterPro" id="IPR023093">
    <property type="entry name" value="ScpA-like_C"/>
</dbReference>
<dbReference type="GO" id="GO:0051301">
    <property type="term" value="P:cell division"/>
    <property type="evidence" value="ECO:0007669"/>
    <property type="project" value="UniProtKB-KW"/>
</dbReference>
<comment type="subcellular location">
    <subcellularLocation>
        <location evidence="3">Cytoplasm</location>
    </subcellularLocation>
    <text evidence="3">Associated with two foci at the outer edges of the nucleoid region in young cells, and at four foci within both cell halves in older cells.</text>
</comment>
<keyword evidence="5" id="KW-1185">Reference proteome</keyword>
<dbReference type="GO" id="GO:0005737">
    <property type="term" value="C:cytoplasm"/>
    <property type="evidence" value="ECO:0007669"/>
    <property type="project" value="UniProtKB-SubCell"/>
</dbReference>
<organism evidence="4 5">
    <name type="scientific">Mycoplasma testudineum</name>
    <dbReference type="NCBI Taxonomy" id="244584"/>
    <lineage>
        <taxon>Bacteria</taxon>
        <taxon>Bacillati</taxon>
        <taxon>Mycoplasmatota</taxon>
        <taxon>Mollicutes</taxon>
        <taxon>Mycoplasmataceae</taxon>
        <taxon>Mycoplasma</taxon>
    </lineage>
</organism>
<dbReference type="Pfam" id="PF02616">
    <property type="entry name" value="SMC_ScpA"/>
    <property type="match status" value="1"/>
</dbReference>
<dbReference type="InterPro" id="IPR003768">
    <property type="entry name" value="ScpA"/>
</dbReference>
<dbReference type="OrthoDB" id="9811016at2"/>
<proteinExistence type="inferred from homology"/>
<gene>
    <name evidence="3" type="primary">scpA</name>
    <name evidence="4" type="ORF">EI74_0410</name>
</gene>
<dbReference type="GO" id="GO:0007059">
    <property type="term" value="P:chromosome segregation"/>
    <property type="evidence" value="ECO:0007669"/>
    <property type="project" value="UniProtKB-UniRule"/>
</dbReference>
<keyword evidence="3" id="KW-0963">Cytoplasm</keyword>